<sequence>MPCLKADGYPLWDAHCHTCDWSLAEEKADDDASIFTTREEASAWRANHRCESYVTLTDPNPPVAQAAAQLDLFPLTDLTAERTAA</sequence>
<evidence type="ECO:0000313" key="2">
    <source>
        <dbReference type="Proteomes" id="UP000295302"/>
    </source>
</evidence>
<accession>A0A4R4YKC2</accession>
<name>A0A4R4YKC2_9ACTN</name>
<dbReference type="AlphaFoldDB" id="A0A4R4YKC2"/>
<proteinExistence type="predicted"/>
<dbReference type="Proteomes" id="UP000295302">
    <property type="component" value="Unassembled WGS sequence"/>
</dbReference>
<keyword evidence="2" id="KW-1185">Reference proteome</keyword>
<reference evidence="1 2" key="1">
    <citation type="submission" date="2019-03" db="EMBL/GenBank/DDBJ databases">
        <title>Draft genome sequences of novel Actinobacteria.</title>
        <authorList>
            <person name="Sahin N."/>
            <person name="Ay H."/>
            <person name="Saygin H."/>
        </authorList>
    </citation>
    <scope>NUCLEOTIDE SEQUENCE [LARGE SCALE GENOMIC DNA]</scope>
    <source>
        <strain evidence="1 2">CH32</strain>
    </source>
</reference>
<dbReference type="RefSeq" id="WP_132615723.1">
    <property type="nucleotide sequence ID" value="NZ_SMKQ01000079.1"/>
</dbReference>
<organism evidence="1 2">
    <name type="scientific">Nonomuraea terrae</name>
    <dbReference type="NCBI Taxonomy" id="2530383"/>
    <lineage>
        <taxon>Bacteria</taxon>
        <taxon>Bacillati</taxon>
        <taxon>Actinomycetota</taxon>
        <taxon>Actinomycetes</taxon>
        <taxon>Streptosporangiales</taxon>
        <taxon>Streptosporangiaceae</taxon>
        <taxon>Nonomuraea</taxon>
    </lineage>
</organism>
<gene>
    <name evidence="1" type="ORF">E1286_24175</name>
</gene>
<dbReference type="EMBL" id="SMKQ01000079">
    <property type="protein sequence ID" value="TDD45418.1"/>
    <property type="molecule type" value="Genomic_DNA"/>
</dbReference>
<evidence type="ECO:0000313" key="1">
    <source>
        <dbReference type="EMBL" id="TDD45418.1"/>
    </source>
</evidence>
<comment type="caution">
    <text evidence="1">The sequence shown here is derived from an EMBL/GenBank/DDBJ whole genome shotgun (WGS) entry which is preliminary data.</text>
</comment>
<protein>
    <submittedName>
        <fullName evidence="1">Uncharacterized protein</fullName>
    </submittedName>
</protein>